<evidence type="ECO:0000256" key="6">
    <source>
        <dbReference type="ARBA" id="ARBA00022842"/>
    </source>
</evidence>
<keyword evidence="3" id="KW-0479">Metal-binding</keyword>
<evidence type="ECO:0000256" key="1">
    <source>
        <dbReference type="ARBA" id="ARBA00001946"/>
    </source>
</evidence>
<dbReference type="Gene3D" id="3.30.420.10">
    <property type="entry name" value="Ribonuclease H-like superfamily/Ribonuclease H"/>
    <property type="match status" value="1"/>
</dbReference>
<comment type="cofactor">
    <cofactor evidence="1">
        <name>Mg(2+)</name>
        <dbReference type="ChEBI" id="CHEBI:18420"/>
    </cofactor>
</comment>
<dbReference type="SMART" id="SM00479">
    <property type="entry name" value="EXOIII"/>
    <property type="match status" value="1"/>
</dbReference>
<proteinExistence type="inferred from homology"/>
<evidence type="ECO:0000256" key="4">
    <source>
        <dbReference type="ARBA" id="ARBA00022801"/>
    </source>
</evidence>
<dbReference type="SUPFAM" id="SSF53098">
    <property type="entry name" value="Ribonuclease H-like"/>
    <property type="match status" value="1"/>
</dbReference>
<dbReference type="InterPro" id="IPR013520">
    <property type="entry name" value="Ribonucl_H"/>
</dbReference>
<dbReference type="GO" id="GO:0003676">
    <property type="term" value="F:nucleic acid binding"/>
    <property type="evidence" value="ECO:0007669"/>
    <property type="project" value="InterPro"/>
</dbReference>
<dbReference type="EMBL" id="UINC01031463">
    <property type="protein sequence ID" value="SVB17556.1"/>
    <property type="molecule type" value="Genomic_DNA"/>
</dbReference>
<evidence type="ECO:0000256" key="3">
    <source>
        <dbReference type="ARBA" id="ARBA00022723"/>
    </source>
</evidence>
<comment type="similarity">
    <text evidence="7">Belongs to the exonuclease superfamily. TREX family.</text>
</comment>
<keyword evidence="4" id="KW-0378">Hydrolase</keyword>
<dbReference type="GO" id="GO:0005737">
    <property type="term" value="C:cytoplasm"/>
    <property type="evidence" value="ECO:0007669"/>
    <property type="project" value="TreeGrafter"/>
</dbReference>
<dbReference type="PANTHER" id="PTHR13058:SF19">
    <property type="entry name" value="LD40940P"/>
    <property type="match status" value="1"/>
</dbReference>
<dbReference type="Pfam" id="PF00929">
    <property type="entry name" value="RNase_T"/>
    <property type="match status" value="1"/>
</dbReference>
<dbReference type="AlphaFoldDB" id="A0A382BUR1"/>
<evidence type="ECO:0000313" key="9">
    <source>
        <dbReference type="EMBL" id="SVB17556.1"/>
    </source>
</evidence>
<dbReference type="GO" id="GO:0046872">
    <property type="term" value="F:metal ion binding"/>
    <property type="evidence" value="ECO:0007669"/>
    <property type="project" value="UniProtKB-KW"/>
</dbReference>
<evidence type="ECO:0000259" key="8">
    <source>
        <dbReference type="SMART" id="SM00479"/>
    </source>
</evidence>
<evidence type="ECO:0000256" key="7">
    <source>
        <dbReference type="ARBA" id="ARBA00025769"/>
    </source>
</evidence>
<evidence type="ECO:0000256" key="5">
    <source>
        <dbReference type="ARBA" id="ARBA00022839"/>
    </source>
</evidence>
<dbReference type="GO" id="GO:0006308">
    <property type="term" value="P:DNA catabolic process"/>
    <property type="evidence" value="ECO:0007669"/>
    <property type="project" value="TreeGrafter"/>
</dbReference>
<keyword evidence="2" id="KW-0540">Nuclease</keyword>
<dbReference type="GO" id="GO:0008296">
    <property type="term" value="F:3'-5'-DNA exonuclease activity"/>
    <property type="evidence" value="ECO:0007669"/>
    <property type="project" value="TreeGrafter"/>
</dbReference>
<organism evidence="9">
    <name type="scientific">marine metagenome</name>
    <dbReference type="NCBI Taxonomy" id="408172"/>
    <lineage>
        <taxon>unclassified sequences</taxon>
        <taxon>metagenomes</taxon>
        <taxon>ecological metagenomes</taxon>
    </lineage>
</organism>
<keyword evidence="5" id="KW-0269">Exonuclease</keyword>
<dbReference type="PANTHER" id="PTHR13058">
    <property type="entry name" value="THREE PRIME REPAIR EXONUCLEASE 1, 2"/>
    <property type="match status" value="1"/>
</dbReference>
<evidence type="ECO:0000256" key="2">
    <source>
        <dbReference type="ARBA" id="ARBA00022722"/>
    </source>
</evidence>
<keyword evidence="6" id="KW-0460">Magnesium</keyword>
<feature type="domain" description="Exonuclease" evidence="8">
    <location>
        <begin position="33"/>
        <end position="258"/>
    </location>
</feature>
<protein>
    <recommendedName>
        <fullName evidence="8">Exonuclease domain-containing protein</fullName>
    </recommendedName>
</protein>
<dbReference type="InterPro" id="IPR036397">
    <property type="entry name" value="RNaseH_sf"/>
</dbReference>
<dbReference type="InterPro" id="IPR012337">
    <property type="entry name" value="RNaseH-like_sf"/>
</dbReference>
<gene>
    <name evidence="9" type="ORF">METZ01_LOCUS170410</name>
</gene>
<dbReference type="CDD" id="cd06127">
    <property type="entry name" value="DEDDh"/>
    <property type="match status" value="1"/>
</dbReference>
<name>A0A382BUR1_9ZZZZ</name>
<accession>A0A382BUR1</accession>
<reference evidence="9" key="1">
    <citation type="submission" date="2018-05" db="EMBL/GenBank/DDBJ databases">
        <authorList>
            <person name="Lanie J.A."/>
            <person name="Ng W.-L."/>
            <person name="Kazmierczak K.M."/>
            <person name="Andrzejewski T.M."/>
            <person name="Davidsen T.M."/>
            <person name="Wayne K.J."/>
            <person name="Tettelin H."/>
            <person name="Glass J.I."/>
            <person name="Rusch D."/>
            <person name="Podicherti R."/>
            <person name="Tsui H.-C.T."/>
            <person name="Winkler M.E."/>
        </authorList>
    </citation>
    <scope>NUCLEOTIDE SEQUENCE</scope>
</reference>
<dbReference type="InterPro" id="IPR040393">
    <property type="entry name" value="TREX1/2"/>
</dbReference>
<sequence length="291" mass="33445">MKTFKQFCEGKTQLYGLSIKELLDTVLNFNGKTLIYFDTETMGLTPKKDYLQLTEIAAVAYDGSTFKKVDKIDYKVSLSQVTKDVLKPGTPERENWDSHVKPNDKLKTPQEVLKMTRYGEKTARFIKEVHAINVFFKFINKFKNPVLIAHNAPFDLKYLGVRAKMYGIKMKTYKTLDTLELNKMYFIPLLKSVGGSDELDLILKSLSTYTTTGKRKVSSTLGNLSTAMKIDVKGWHNALADVDMLMKVLAKMVETFKKYQDVDISDLHRKEVLRVAKSQHKRKHTPKKKKK</sequence>